<dbReference type="InterPro" id="IPR023803">
    <property type="entry name" value="Ribosomal_bS16_dom_sf"/>
</dbReference>
<evidence type="ECO:0000256" key="3">
    <source>
        <dbReference type="HAMAP-Rule" id="MF_00385"/>
    </source>
</evidence>
<dbReference type="Proteomes" id="UP001170674">
    <property type="component" value="Unassembled WGS sequence"/>
</dbReference>
<protein>
    <recommendedName>
        <fullName evidence="3">Small ribosomal subunit protein bS16</fullName>
    </recommendedName>
</protein>
<dbReference type="PANTHER" id="PTHR12919:SF20">
    <property type="entry name" value="SMALL RIBOSOMAL SUBUNIT PROTEIN BS16M"/>
    <property type="match status" value="1"/>
</dbReference>
<dbReference type="InterPro" id="IPR000307">
    <property type="entry name" value="Ribosomal_bS16"/>
</dbReference>
<keyword evidence="5" id="KW-1185">Reference proteome</keyword>
<dbReference type="SUPFAM" id="SSF54565">
    <property type="entry name" value="Ribosomal protein S16"/>
    <property type="match status" value="1"/>
</dbReference>
<accession>A0ABT9D223</accession>
<keyword evidence="2 3" id="KW-0687">Ribonucleoprotein</keyword>
<sequence>MSVKIRLQLFGSRHKPFYRVVAIDARNKRNGKFLEILGNYDPLKKIINLNLDKINYWLSLGGQPTTTVKNLCKKFKKIKNN</sequence>
<dbReference type="NCBIfam" id="TIGR00002">
    <property type="entry name" value="S16"/>
    <property type="match status" value="1"/>
</dbReference>
<gene>
    <name evidence="3 4" type="primary">rpsP</name>
    <name evidence="4" type="ORF">OC683_00385</name>
</gene>
<proteinExistence type="inferred from homology"/>
<evidence type="ECO:0000313" key="5">
    <source>
        <dbReference type="Proteomes" id="UP001170674"/>
    </source>
</evidence>
<name>A0ABT9D223_9MOLU</name>
<dbReference type="GO" id="GO:0005840">
    <property type="term" value="C:ribosome"/>
    <property type="evidence" value="ECO:0007669"/>
    <property type="project" value="UniProtKB-KW"/>
</dbReference>
<dbReference type="Pfam" id="PF00886">
    <property type="entry name" value="Ribosomal_S16"/>
    <property type="match status" value="1"/>
</dbReference>
<organism evidence="4 5">
    <name type="scientific">Candidatus Phytoplasma crotalariae</name>
    <dbReference type="NCBI Taxonomy" id="2982627"/>
    <lineage>
        <taxon>Bacteria</taxon>
        <taxon>Bacillati</taxon>
        <taxon>Mycoplasmatota</taxon>
        <taxon>Mollicutes</taxon>
        <taxon>Acholeplasmatales</taxon>
        <taxon>Acholeplasmataceae</taxon>
        <taxon>Candidatus Phytoplasma</taxon>
        <taxon>16SrII (Peanut WB group)</taxon>
    </lineage>
</organism>
<comment type="similarity">
    <text evidence="3">Belongs to the bacterial ribosomal protein bS16 family.</text>
</comment>
<keyword evidence="1 3" id="KW-0689">Ribosomal protein</keyword>
<dbReference type="EMBL" id="JAOSIR010000003">
    <property type="protein sequence ID" value="MDO8059077.1"/>
    <property type="molecule type" value="Genomic_DNA"/>
</dbReference>
<evidence type="ECO:0000313" key="4">
    <source>
        <dbReference type="EMBL" id="MDO8059077.1"/>
    </source>
</evidence>
<dbReference type="Gene3D" id="3.30.1320.10">
    <property type="match status" value="1"/>
</dbReference>
<comment type="caution">
    <text evidence="4">The sequence shown here is derived from an EMBL/GenBank/DDBJ whole genome shotgun (WGS) entry which is preliminary data.</text>
</comment>
<dbReference type="RefSeq" id="WP_304514595.1">
    <property type="nucleotide sequence ID" value="NZ_JAOSIR010000003.1"/>
</dbReference>
<reference evidence="4 5" key="1">
    <citation type="journal article" date="2023" name="Int. J. Syst. Evol. Microbiol.">
        <title>The observation of taxonomic boundaries for the 16SrII and 16SrXXV phytoplasmas using genome-based delimitation.</title>
        <authorList>
            <person name="Rodrigues Jardim B."/>
            <person name="Tran-Nguyen L.T.T."/>
            <person name="Gambley C."/>
            <person name="Al-Sadi A.M."/>
            <person name="Al-Subhi A.M."/>
            <person name="Foissac X."/>
            <person name="Salar P."/>
            <person name="Cai H."/>
            <person name="Yang J.Y."/>
            <person name="Davis R."/>
            <person name="Jones L."/>
            <person name="Rodoni B."/>
            <person name="Constable F.E."/>
        </authorList>
    </citation>
    <scope>NUCLEOTIDE SEQUENCE [LARGE SCALE GENOMIC DNA]</scope>
    <source>
        <strain evidence="4">BAWM-OMN-P53</strain>
    </source>
</reference>
<evidence type="ECO:0000256" key="1">
    <source>
        <dbReference type="ARBA" id="ARBA00022980"/>
    </source>
</evidence>
<dbReference type="HAMAP" id="MF_00385">
    <property type="entry name" value="Ribosomal_bS16"/>
    <property type="match status" value="1"/>
</dbReference>
<dbReference type="PANTHER" id="PTHR12919">
    <property type="entry name" value="30S RIBOSOMAL PROTEIN S16"/>
    <property type="match status" value="1"/>
</dbReference>
<evidence type="ECO:0000256" key="2">
    <source>
        <dbReference type="ARBA" id="ARBA00023274"/>
    </source>
</evidence>